<comment type="caution">
    <text evidence="1">The sequence shown here is derived from an EMBL/GenBank/DDBJ whole genome shotgun (WGS) entry which is preliminary data.</text>
</comment>
<dbReference type="Proteomes" id="UP000436006">
    <property type="component" value="Unassembled WGS sequence"/>
</dbReference>
<sequence>MKTLVCPAARHLFIALCLGAGFLSIVACQSTTIVPVSRPELVHLAPKVHAVDSLVHELPRPGVLLIDSITIDPQPRPQHTTY</sequence>
<reference evidence="1 2" key="1">
    <citation type="submission" date="2019-12" db="EMBL/GenBank/DDBJ databases">
        <title>Spirosoma sp. HMF4905 genome sequencing and assembly.</title>
        <authorList>
            <person name="Kang H."/>
            <person name="Cha I."/>
            <person name="Kim H."/>
            <person name="Joh K."/>
        </authorList>
    </citation>
    <scope>NUCLEOTIDE SEQUENCE [LARGE SCALE GENOMIC DNA]</scope>
    <source>
        <strain evidence="1 2">HMF4905</strain>
    </source>
</reference>
<gene>
    <name evidence="1" type="ORF">GO755_38155</name>
</gene>
<accession>A0A7K1SQ82</accession>
<keyword evidence="2" id="KW-1185">Reference proteome</keyword>
<dbReference type="AlphaFoldDB" id="A0A7K1SQ82"/>
<dbReference type="EMBL" id="WPIN01000028">
    <property type="protein sequence ID" value="MVM35900.1"/>
    <property type="molecule type" value="Genomic_DNA"/>
</dbReference>
<dbReference type="PROSITE" id="PS51257">
    <property type="entry name" value="PROKAR_LIPOPROTEIN"/>
    <property type="match status" value="1"/>
</dbReference>
<evidence type="ECO:0000313" key="2">
    <source>
        <dbReference type="Proteomes" id="UP000436006"/>
    </source>
</evidence>
<evidence type="ECO:0000313" key="1">
    <source>
        <dbReference type="EMBL" id="MVM35900.1"/>
    </source>
</evidence>
<protein>
    <submittedName>
        <fullName evidence="1">Uncharacterized protein</fullName>
    </submittedName>
</protein>
<proteinExistence type="predicted"/>
<organism evidence="1 2">
    <name type="scientific">Spirosoma arboris</name>
    <dbReference type="NCBI Taxonomy" id="2682092"/>
    <lineage>
        <taxon>Bacteria</taxon>
        <taxon>Pseudomonadati</taxon>
        <taxon>Bacteroidota</taxon>
        <taxon>Cytophagia</taxon>
        <taxon>Cytophagales</taxon>
        <taxon>Cytophagaceae</taxon>
        <taxon>Spirosoma</taxon>
    </lineage>
</organism>
<name>A0A7K1SQ82_9BACT</name>
<dbReference type="RefSeq" id="WP_157590699.1">
    <property type="nucleotide sequence ID" value="NZ_WPIN01000028.1"/>
</dbReference>